<dbReference type="PROSITE" id="PS51257">
    <property type="entry name" value="PROKAR_LIPOPROTEIN"/>
    <property type="match status" value="1"/>
</dbReference>
<dbReference type="OrthoDB" id="9852980at2"/>
<dbReference type="RefSeq" id="WP_136960062.1">
    <property type="nucleotide sequence ID" value="NZ_CP039690.1"/>
</dbReference>
<dbReference type="Proteomes" id="UP000298781">
    <property type="component" value="Chromosome"/>
</dbReference>
<dbReference type="EMBL" id="CP039690">
    <property type="protein sequence ID" value="QCI64610.1"/>
    <property type="molecule type" value="Genomic_DNA"/>
</dbReference>
<proteinExistence type="predicted"/>
<evidence type="ECO:0000313" key="3">
    <source>
        <dbReference type="Proteomes" id="UP000298781"/>
    </source>
</evidence>
<feature type="signal peptide" evidence="1">
    <location>
        <begin position="1"/>
        <end position="19"/>
    </location>
</feature>
<organism evidence="2 3">
    <name type="scientific">Phreatobacter stygius</name>
    <dbReference type="NCBI Taxonomy" id="1940610"/>
    <lineage>
        <taxon>Bacteria</taxon>
        <taxon>Pseudomonadati</taxon>
        <taxon>Pseudomonadota</taxon>
        <taxon>Alphaproteobacteria</taxon>
        <taxon>Hyphomicrobiales</taxon>
        <taxon>Phreatobacteraceae</taxon>
        <taxon>Phreatobacter</taxon>
    </lineage>
</organism>
<dbReference type="AlphaFoldDB" id="A0A4D7B3I7"/>
<keyword evidence="1" id="KW-0732">Signal</keyword>
<keyword evidence="3" id="KW-1185">Reference proteome</keyword>
<evidence type="ECO:0000256" key="1">
    <source>
        <dbReference type="SAM" id="SignalP"/>
    </source>
</evidence>
<protein>
    <submittedName>
        <fullName evidence="2">Uncharacterized protein</fullName>
    </submittedName>
</protein>
<feature type="chain" id="PRO_5020852308" evidence="1">
    <location>
        <begin position="20"/>
        <end position="116"/>
    </location>
</feature>
<sequence length="116" mass="12224">MRRAVLVFAVLALSGCASAPEQVVSPPPQPETTAFCATAERGARIRVTATNNSSRPMICQVTCTFQKLNGGTDSMSCDGTVAGGANAAPFCENVDRRRRVRQLTNTVVDCTFAQAG</sequence>
<accession>A0A4D7B3I7</accession>
<gene>
    <name evidence="2" type="ORF">E8M01_10450</name>
</gene>
<name>A0A4D7B3I7_9HYPH</name>
<evidence type="ECO:0000313" key="2">
    <source>
        <dbReference type="EMBL" id="QCI64610.1"/>
    </source>
</evidence>
<reference evidence="2 3" key="1">
    <citation type="submission" date="2019-04" db="EMBL/GenBank/DDBJ databases">
        <title>Phreatobacter aquaticus sp. nov.</title>
        <authorList>
            <person name="Choi A."/>
        </authorList>
    </citation>
    <scope>NUCLEOTIDE SEQUENCE [LARGE SCALE GENOMIC DNA]</scope>
    <source>
        <strain evidence="2 3">KCTC 52518</strain>
    </source>
</reference>
<dbReference type="KEGG" id="pstg:E8M01_10450"/>